<evidence type="ECO:0000256" key="4">
    <source>
        <dbReference type="ARBA" id="ARBA00022692"/>
    </source>
</evidence>
<keyword evidence="6 7" id="KW-0472">Membrane</keyword>
<dbReference type="PANTHER" id="PTHR23513">
    <property type="entry name" value="INTEGRAL MEMBRANE EFFLUX PROTEIN-RELATED"/>
    <property type="match status" value="1"/>
</dbReference>
<comment type="subcellular location">
    <subcellularLocation>
        <location evidence="1">Cell membrane</location>
        <topology evidence="1">Multi-pass membrane protein</topology>
    </subcellularLocation>
</comment>
<feature type="transmembrane region" description="Helical" evidence="7">
    <location>
        <begin position="159"/>
        <end position="181"/>
    </location>
</feature>
<feature type="transmembrane region" description="Helical" evidence="7">
    <location>
        <begin position="303"/>
        <end position="321"/>
    </location>
</feature>
<dbReference type="Proteomes" id="UP000230790">
    <property type="component" value="Unassembled WGS sequence"/>
</dbReference>
<protein>
    <submittedName>
        <fullName evidence="9">MFS transporter</fullName>
    </submittedName>
</protein>
<evidence type="ECO:0000313" key="10">
    <source>
        <dbReference type="Proteomes" id="UP000230790"/>
    </source>
</evidence>
<dbReference type="GO" id="GO:0022857">
    <property type="term" value="F:transmembrane transporter activity"/>
    <property type="evidence" value="ECO:0007669"/>
    <property type="project" value="InterPro"/>
</dbReference>
<name>A0A2M8QBI1_9CHLR</name>
<feature type="domain" description="Major facilitator superfamily (MFS) profile" evidence="8">
    <location>
        <begin position="235"/>
        <end position="427"/>
    </location>
</feature>
<feature type="transmembrane region" description="Helical" evidence="7">
    <location>
        <begin position="383"/>
        <end position="409"/>
    </location>
</feature>
<dbReference type="InterPro" id="IPR036259">
    <property type="entry name" value="MFS_trans_sf"/>
</dbReference>
<gene>
    <name evidence="9" type="ORF">CUN48_10100</name>
</gene>
<evidence type="ECO:0000256" key="7">
    <source>
        <dbReference type="SAM" id="Phobius"/>
    </source>
</evidence>
<keyword evidence="2" id="KW-0813">Transport</keyword>
<dbReference type="PANTHER" id="PTHR23513:SF9">
    <property type="entry name" value="ENTEROBACTIN EXPORTER ENTS"/>
    <property type="match status" value="1"/>
</dbReference>
<feature type="transmembrane region" description="Helical" evidence="7">
    <location>
        <begin position="120"/>
        <end position="138"/>
    </location>
</feature>
<feature type="transmembrane region" description="Helical" evidence="7">
    <location>
        <begin position="327"/>
        <end position="349"/>
    </location>
</feature>
<dbReference type="Gene3D" id="1.20.1250.20">
    <property type="entry name" value="MFS general substrate transporter like domains"/>
    <property type="match status" value="1"/>
</dbReference>
<feature type="transmembrane region" description="Helical" evidence="7">
    <location>
        <begin position="94"/>
        <end position="114"/>
    </location>
</feature>
<dbReference type="AlphaFoldDB" id="A0A2M8QBI1"/>
<dbReference type="EMBL" id="PGTN01000064">
    <property type="protein sequence ID" value="PJF47156.1"/>
    <property type="molecule type" value="Genomic_DNA"/>
</dbReference>
<evidence type="ECO:0000259" key="8">
    <source>
        <dbReference type="PROSITE" id="PS50850"/>
    </source>
</evidence>
<dbReference type="InterPro" id="IPR020846">
    <property type="entry name" value="MFS_dom"/>
</dbReference>
<evidence type="ECO:0000256" key="5">
    <source>
        <dbReference type="ARBA" id="ARBA00022989"/>
    </source>
</evidence>
<evidence type="ECO:0000256" key="1">
    <source>
        <dbReference type="ARBA" id="ARBA00004651"/>
    </source>
</evidence>
<dbReference type="Pfam" id="PF05977">
    <property type="entry name" value="MFS_3"/>
    <property type="match status" value="1"/>
</dbReference>
<reference evidence="9 10" key="1">
    <citation type="submission" date="2017-11" db="EMBL/GenBank/DDBJ databases">
        <title>Evolution of Phototrophy in the Chloroflexi Phylum Driven by Horizontal Gene Transfer.</title>
        <authorList>
            <person name="Ward L.M."/>
            <person name="Hemp J."/>
            <person name="Shih P.M."/>
            <person name="Mcglynn S.E."/>
            <person name="Fischer W."/>
        </authorList>
    </citation>
    <scope>NUCLEOTIDE SEQUENCE [LARGE SCALE GENOMIC DNA]</scope>
    <source>
        <strain evidence="9">JP3_7</strain>
    </source>
</reference>
<accession>A0A2M8QBI1</accession>
<feature type="transmembrane region" description="Helical" evidence="7">
    <location>
        <begin position="187"/>
        <end position="207"/>
    </location>
</feature>
<feature type="transmembrane region" description="Helical" evidence="7">
    <location>
        <begin position="272"/>
        <end position="291"/>
    </location>
</feature>
<dbReference type="SUPFAM" id="SSF103473">
    <property type="entry name" value="MFS general substrate transporter"/>
    <property type="match status" value="1"/>
</dbReference>
<proteinExistence type="predicted"/>
<evidence type="ECO:0000256" key="3">
    <source>
        <dbReference type="ARBA" id="ARBA00022475"/>
    </source>
</evidence>
<feature type="transmembrane region" description="Helical" evidence="7">
    <location>
        <begin position="361"/>
        <end position="377"/>
    </location>
</feature>
<keyword evidence="5 7" id="KW-1133">Transmembrane helix</keyword>
<comment type="caution">
    <text evidence="9">The sequence shown here is derived from an EMBL/GenBank/DDBJ whole genome shotgun (WGS) entry which is preliminary data.</text>
</comment>
<dbReference type="CDD" id="cd06173">
    <property type="entry name" value="MFS_MefA_like"/>
    <property type="match status" value="1"/>
</dbReference>
<sequence>MLQRLPALQHRDFRLLWLGQFASFVGSQMQLTAVNWDIFALLRGRTITWEVLGASVTLAADALGLGALGLVRVLPIIAFALIGGALADARSRRGLMLSASVASLSCAAALTVLALCGNTAVWPIYLATAGIAAATAFGNPARQALLPNIVPREHFTNAVSLNTLGMQIASIVGPAVAGALIGVTNVGVIYALNALSFLCVIVALLLMTYRDDARHASGNAVSLQAIGEGLRFVFRSPMIASTMLLDFFATFFSSARTMLPIIAAEILRTDAAGYGLLSTASALGSVIAGLVTSLRREIQRQGAVLIGSVLIFGAATALFGMATNFVLSYFCFALTGAADTVSTVVRNIIRQMHTPDALRGRMVGVNMIFFIGGPQLGELEAGLVAAAFGVSFSVVSGGIITVLLTLWVAARFPMLRGYRAVAQPAGA</sequence>
<organism evidence="9 10">
    <name type="scientific">Candidatus Thermofonsia Clade 3 bacterium</name>
    <dbReference type="NCBI Taxonomy" id="2364212"/>
    <lineage>
        <taxon>Bacteria</taxon>
        <taxon>Bacillati</taxon>
        <taxon>Chloroflexota</taxon>
        <taxon>Candidatus Thermofontia</taxon>
        <taxon>Candidatus Thermofonsia Clade 3</taxon>
    </lineage>
</organism>
<evidence type="ECO:0000313" key="9">
    <source>
        <dbReference type="EMBL" id="PJF47156.1"/>
    </source>
</evidence>
<feature type="transmembrane region" description="Helical" evidence="7">
    <location>
        <begin position="62"/>
        <end position="82"/>
    </location>
</feature>
<keyword evidence="4 7" id="KW-0812">Transmembrane</keyword>
<feature type="transmembrane region" description="Helical" evidence="7">
    <location>
        <begin position="21"/>
        <end position="42"/>
    </location>
</feature>
<evidence type="ECO:0000256" key="6">
    <source>
        <dbReference type="ARBA" id="ARBA00023136"/>
    </source>
</evidence>
<feature type="transmembrane region" description="Helical" evidence="7">
    <location>
        <begin position="232"/>
        <end position="252"/>
    </location>
</feature>
<evidence type="ECO:0000256" key="2">
    <source>
        <dbReference type="ARBA" id="ARBA00022448"/>
    </source>
</evidence>
<dbReference type="InterPro" id="IPR010290">
    <property type="entry name" value="TM_effector"/>
</dbReference>
<dbReference type="PROSITE" id="PS50850">
    <property type="entry name" value="MFS"/>
    <property type="match status" value="1"/>
</dbReference>
<dbReference type="GO" id="GO:0005886">
    <property type="term" value="C:plasma membrane"/>
    <property type="evidence" value="ECO:0007669"/>
    <property type="project" value="UniProtKB-SubCell"/>
</dbReference>
<keyword evidence="3" id="KW-1003">Cell membrane</keyword>